<evidence type="ECO:0000313" key="4">
    <source>
        <dbReference type="EMBL" id="SOQ58640.1"/>
    </source>
</evidence>
<dbReference type="PANTHER" id="PTHR43115">
    <property type="entry name" value="DEHYDROGENASE/REDUCTASE SDR FAMILY MEMBER 11"/>
    <property type="match status" value="1"/>
</dbReference>
<dbReference type="AlphaFoldDB" id="A0A2H1WZW0"/>
<organism evidence="4">
    <name type="scientific">Spodoptera frugiperda</name>
    <name type="common">Fall armyworm</name>
    <dbReference type="NCBI Taxonomy" id="7108"/>
    <lineage>
        <taxon>Eukaryota</taxon>
        <taxon>Metazoa</taxon>
        <taxon>Ecdysozoa</taxon>
        <taxon>Arthropoda</taxon>
        <taxon>Hexapoda</taxon>
        <taxon>Insecta</taxon>
        <taxon>Pterygota</taxon>
        <taxon>Neoptera</taxon>
        <taxon>Endopterygota</taxon>
        <taxon>Lepidoptera</taxon>
        <taxon>Glossata</taxon>
        <taxon>Ditrysia</taxon>
        <taxon>Noctuoidea</taxon>
        <taxon>Noctuidae</taxon>
        <taxon>Amphipyrinae</taxon>
        <taxon>Spodoptera</taxon>
    </lineage>
</organism>
<dbReference type="Pfam" id="PF00106">
    <property type="entry name" value="adh_short"/>
    <property type="match status" value="2"/>
</dbReference>
<dbReference type="InterPro" id="IPR002347">
    <property type="entry name" value="SDR_fam"/>
</dbReference>
<keyword evidence="2" id="KW-0560">Oxidoreductase</keyword>
<evidence type="ECO:0000256" key="3">
    <source>
        <dbReference type="RuleBase" id="RU000363"/>
    </source>
</evidence>
<accession>A0A2H1WZW0</accession>
<protein>
    <submittedName>
        <fullName evidence="4">SFRICE_009551</fullName>
    </submittedName>
</protein>
<dbReference type="SUPFAM" id="SSF51735">
    <property type="entry name" value="NAD(P)-binding Rossmann-fold domains"/>
    <property type="match status" value="2"/>
</dbReference>
<dbReference type="PRINTS" id="PR00080">
    <property type="entry name" value="SDRFAMILY"/>
</dbReference>
<evidence type="ECO:0000256" key="2">
    <source>
        <dbReference type="ARBA" id="ARBA00023002"/>
    </source>
</evidence>
<proteinExistence type="inferred from homology"/>
<gene>
    <name evidence="4" type="ORF">SFRICE_009551</name>
</gene>
<dbReference type="GO" id="GO:0016491">
    <property type="term" value="F:oxidoreductase activity"/>
    <property type="evidence" value="ECO:0007669"/>
    <property type="project" value="UniProtKB-KW"/>
</dbReference>
<reference evidence="4" key="1">
    <citation type="submission" date="2016-07" db="EMBL/GenBank/DDBJ databases">
        <authorList>
            <person name="Bretaudeau A."/>
        </authorList>
    </citation>
    <scope>NUCLEOTIDE SEQUENCE</scope>
    <source>
        <strain evidence="4">Rice</strain>
        <tissue evidence="4">Whole body</tissue>
    </source>
</reference>
<dbReference type="Gene3D" id="3.40.50.720">
    <property type="entry name" value="NAD(P)-binding Rossmann-like Domain"/>
    <property type="match status" value="2"/>
</dbReference>
<comment type="similarity">
    <text evidence="1 3">Belongs to the short-chain dehydrogenases/reductases (SDR) family.</text>
</comment>
<dbReference type="FunFam" id="3.40.50.720:FF:000084">
    <property type="entry name" value="Short-chain dehydrogenase reductase"/>
    <property type="match status" value="1"/>
</dbReference>
<evidence type="ECO:0000256" key="1">
    <source>
        <dbReference type="ARBA" id="ARBA00006484"/>
    </source>
</evidence>
<dbReference type="PRINTS" id="PR00081">
    <property type="entry name" value="GDHRDH"/>
</dbReference>
<dbReference type="EMBL" id="ODYU01012363">
    <property type="protein sequence ID" value="SOQ58640.1"/>
    <property type="molecule type" value="Genomic_DNA"/>
</dbReference>
<dbReference type="InterPro" id="IPR036291">
    <property type="entry name" value="NAD(P)-bd_dom_sf"/>
</dbReference>
<sequence>MDHLKNKVVVITGAAHGIGAQIAEDLVKVGMIVIGFEATDEKVEDMLIKMNSWGSFEGQLIPCKCDVSKEEDLKNAFEGVVAAYGGTDVLINNAAIGKEGLISTGVIQDLIDVVDTNIYGLIACTRYAINSMVKKDVLGHIININSICGHYMPPFAEPKINMYIASKRTMTVLNTLLKNEFQLLNRKIKVSSISPGIVRTGIFKTAGINFINEEFFQKFPHLTVKDVSTVVLLVLSAPRGIQIQTTHINIKDKMECWINKVVIITDCSDDVGFAVMDKLAKAGMIVIGFTKNENILEEVTKRLNEMAKANRKIELFDCNIVDIKQMIEVFQKIKDKYDGVDVLINNAQYNIDCLVSNGATEDIKNFIDININALITCVRLAAGSMIERKTRGHIINMNDIISYQIPKDSRKSIYIATKATTTSINEILRHEFRFLNANIKVTNVACGRIEGITETETDTPKLQVKDIAKLVKLILSTPEHLQVHEIMLDSVVQ</sequence>
<name>A0A2H1WZW0_SPOFR</name>
<dbReference type="PANTHER" id="PTHR43115:SF4">
    <property type="entry name" value="DEHYDROGENASE_REDUCTASE SDR FAMILY MEMBER 11"/>
    <property type="match status" value="1"/>
</dbReference>